<dbReference type="KEGG" id="acht:bsdcttw_38550"/>
<keyword evidence="2" id="KW-1185">Reference proteome</keyword>
<dbReference type="GO" id="GO:0016740">
    <property type="term" value="F:transferase activity"/>
    <property type="evidence" value="ECO:0007669"/>
    <property type="project" value="UniProtKB-KW"/>
</dbReference>
<reference evidence="1 2" key="1">
    <citation type="submission" date="2020-08" db="EMBL/GenBank/DDBJ databases">
        <title>Draft genome sequencing of an Anaerocolumna strain isolated from anoxic soil subjected to BSD treatment.</title>
        <authorList>
            <person name="Uek A."/>
            <person name="Tonouchi A."/>
        </authorList>
    </citation>
    <scope>NUCLEOTIDE SEQUENCE [LARGE SCALE GENOMIC DNA]</scope>
    <source>
        <strain evidence="1 2">CTTW</strain>
    </source>
</reference>
<dbReference type="PANTHER" id="PTHR43300:SF11">
    <property type="entry name" value="ACETYLTRANSFERASE RV3034C-RELATED"/>
    <property type="match status" value="1"/>
</dbReference>
<dbReference type="InterPro" id="IPR001451">
    <property type="entry name" value="Hexapep"/>
</dbReference>
<sequence>MILYNRKHNTKIYSILASKKARYGYQVLISENTTISDNVEIGDYSYVNKGSYIENCQVGKFCSISSGVYICPFEHNYTMVTTHPIVRNGEVAASRAKVIIGNDVLISLNAIILEGVTIGSGAVIGAGAVVTKDVKPYEIVGGVPAKHIKYRFSEHEINRLLELKWWDWDILKIKRNIGFLKRESDIII</sequence>
<dbReference type="EMBL" id="AP023368">
    <property type="protein sequence ID" value="BCK00815.1"/>
    <property type="molecule type" value="Genomic_DNA"/>
</dbReference>
<dbReference type="InterPro" id="IPR011004">
    <property type="entry name" value="Trimer_LpxA-like_sf"/>
</dbReference>
<name>A0A7I8DU17_9FIRM</name>
<proteinExistence type="predicted"/>
<dbReference type="InterPro" id="IPR050179">
    <property type="entry name" value="Trans_hexapeptide_repeat"/>
</dbReference>
<dbReference type="SUPFAM" id="SSF51161">
    <property type="entry name" value="Trimeric LpxA-like enzymes"/>
    <property type="match status" value="1"/>
</dbReference>
<reference evidence="1 2" key="2">
    <citation type="submission" date="2020-08" db="EMBL/GenBank/DDBJ databases">
        <authorList>
            <person name="Ueki A."/>
            <person name="Tonouchi A."/>
        </authorList>
    </citation>
    <scope>NUCLEOTIDE SEQUENCE [LARGE SCALE GENOMIC DNA]</scope>
    <source>
        <strain evidence="1 2">CTTW</strain>
    </source>
</reference>
<evidence type="ECO:0000313" key="2">
    <source>
        <dbReference type="Proteomes" id="UP000515703"/>
    </source>
</evidence>
<accession>A0A7I8DU17</accession>
<dbReference type="RefSeq" id="WP_330602260.1">
    <property type="nucleotide sequence ID" value="NZ_AP023368.1"/>
</dbReference>
<dbReference type="CDD" id="cd03349">
    <property type="entry name" value="LbH_XAT"/>
    <property type="match status" value="1"/>
</dbReference>
<organism evidence="1 2">
    <name type="scientific">Anaerocolumna chitinilytica</name>
    <dbReference type="NCBI Taxonomy" id="1727145"/>
    <lineage>
        <taxon>Bacteria</taxon>
        <taxon>Bacillati</taxon>
        <taxon>Bacillota</taxon>
        <taxon>Clostridia</taxon>
        <taxon>Lachnospirales</taxon>
        <taxon>Lachnospiraceae</taxon>
        <taxon>Anaerocolumna</taxon>
    </lineage>
</organism>
<keyword evidence="1" id="KW-0808">Transferase</keyword>
<protein>
    <submittedName>
        <fullName evidence="1">Acetyltransferase</fullName>
    </submittedName>
</protein>
<dbReference type="Pfam" id="PF00132">
    <property type="entry name" value="Hexapep"/>
    <property type="match status" value="1"/>
</dbReference>
<dbReference type="AlphaFoldDB" id="A0A7I8DU17"/>
<gene>
    <name evidence="1" type="primary">sat</name>
    <name evidence="1" type="ORF">bsdcttw_38550</name>
</gene>
<dbReference type="Gene3D" id="2.160.10.10">
    <property type="entry name" value="Hexapeptide repeat proteins"/>
    <property type="match status" value="1"/>
</dbReference>
<dbReference type="PANTHER" id="PTHR43300">
    <property type="entry name" value="ACETYLTRANSFERASE"/>
    <property type="match status" value="1"/>
</dbReference>
<evidence type="ECO:0000313" key="1">
    <source>
        <dbReference type="EMBL" id="BCK00815.1"/>
    </source>
</evidence>
<dbReference type="Proteomes" id="UP000515703">
    <property type="component" value="Chromosome"/>
</dbReference>